<dbReference type="PANTHER" id="PTHR23342:SF0">
    <property type="entry name" value="N-ACETYLGLUTAMATE SYNTHASE, MITOCHONDRIAL"/>
    <property type="match status" value="1"/>
</dbReference>
<evidence type="ECO:0000313" key="11">
    <source>
        <dbReference type="EMBL" id="CAH0045180.1"/>
    </source>
</evidence>
<dbReference type="Gene3D" id="3.40.1160.10">
    <property type="entry name" value="Acetylglutamate kinase-like"/>
    <property type="match status" value="1"/>
</dbReference>
<dbReference type="InterPro" id="IPR036393">
    <property type="entry name" value="AceGlu_kinase-like_sf"/>
</dbReference>
<dbReference type="GO" id="GO:0003942">
    <property type="term" value="F:N-acetyl-gamma-glutamyl-phosphate reductase activity"/>
    <property type="evidence" value="ECO:0007669"/>
    <property type="project" value="TreeGrafter"/>
</dbReference>
<dbReference type="GO" id="GO:0006526">
    <property type="term" value="P:L-arginine biosynthetic process"/>
    <property type="evidence" value="ECO:0007669"/>
    <property type="project" value="UniProtKB-KW"/>
</dbReference>
<dbReference type="Proteomes" id="UP000775872">
    <property type="component" value="Unassembled WGS sequence"/>
</dbReference>
<dbReference type="Gene3D" id="3.40.630.30">
    <property type="match status" value="1"/>
</dbReference>
<evidence type="ECO:0000256" key="6">
    <source>
        <dbReference type="ARBA" id="ARBA00022741"/>
    </source>
</evidence>
<evidence type="ECO:0000256" key="9">
    <source>
        <dbReference type="ARBA" id="ARBA00048141"/>
    </source>
</evidence>
<dbReference type="OrthoDB" id="438291at2759"/>
<dbReference type="AlphaFoldDB" id="A0A9N9YYF2"/>
<evidence type="ECO:0000256" key="3">
    <source>
        <dbReference type="ARBA" id="ARBA00022571"/>
    </source>
</evidence>
<organism evidence="11 12">
    <name type="scientific">Clonostachys solani</name>
    <dbReference type="NCBI Taxonomy" id="160281"/>
    <lineage>
        <taxon>Eukaryota</taxon>
        <taxon>Fungi</taxon>
        <taxon>Dikarya</taxon>
        <taxon>Ascomycota</taxon>
        <taxon>Pezizomycotina</taxon>
        <taxon>Sordariomycetes</taxon>
        <taxon>Hypocreomycetidae</taxon>
        <taxon>Hypocreales</taxon>
        <taxon>Bionectriaceae</taxon>
        <taxon>Clonostachys</taxon>
    </lineage>
</organism>
<keyword evidence="6" id="KW-0547">Nucleotide-binding</keyword>
<dbReference type="EC" id="2.7.2.8" evidence="2"/>
<dbReference type="GO" id="GO:0005524">
    <property type="term" value="F:ATP binding"/>
    <property type="evidence" value="ECO:0007669"/>
    <property type="project" value="UniProtKB-KW"/>
</dbReference>
<evidence type="ECO:0000256" key="2">
    <source>
        <dbReference type="ARBA" id="ARBA00013065"/>
    </source>
</evidence>
<evidence type="ECO:0000256" key="1">
    <source>
        <dbReference type="ARBA" id="ARBA00004828"/>
    </source>
</evidence>
<dbReference type="CDD" id="cd04252">
    <property type="entry name" value="AAK_NAGK-fArgBP"/>
    <property type="match status" value="1"/>
</dbReference>
<dbReference type="FunFam" id="3.40.630.30:FF:000029">
    <property type="entry name" value="Bifunctional acetylglutamate kinase/N-acetyl-gamma-glutamyl-phosphate reductase"/>
    <property type="match status" value="1"/>
</dbReference>
<comment type="pathway">
    <text evidence="1">Amino-acid biosynthesis; L-arginine biosynthesis; N(2)-acetyl-L-ornithine from L-glutamate: step 2/4.</text>
</comment>
<accession>A0A9N9YYF2</accession>
<dbReference type="PIRSF" id="PIRSF036441">
    <property type="entry name" value="NAGK_DUF619"/>
    <property type="match status" value="1"/>
</dbReference>
<dbReference type="PROSITE" id="PS51731">
    <property type="entry name" value="GNAT_NAGS"/>
    <property type="match status" value="1"/>
</dbReference>
<dbReference type="InterPro" id="IPR041734">
    <property type="entry name" value="NAGK-fArgBP"/>
</dbReference>
<dbReference type="SUPFAM" id="SSF53633">
    <property type="entry name" value="Carbamate kinase-like"/>
    <property type="match status" value="1"/>
</dbReference>
<dbReference type="GO" id="GO:0003991">
    <property type="term" value="F:acetylglutamate kinase activity"/>
    <property type="evidence" value="ECO:0007669"/>
    <property type="project" value="UniProtKB-EC"/>
</dbReference>
<reference evidence="12" key="1">
    <citation type="submission" date="2019-06" db="EMBL/GenBank/DDBJ databases">
        <authorList>
            <person name="Broberg M."/>
        </authorList>
    </citation>
    <scope>NUCLEOTIDE SEQUENCE [LARGE SCALE GENOMIC DNA]</scope>
</reference>
<feature type="domain" description="N-acetyltransferase" evidence="10">
    <location>
        <begin position="340"/>
        <end position="493"/>
    </location>
</feature>
<evidence type="ECO:0000256" key="7">
    <source>
        <dbReference type="ARBA" id="ARBA00022777"/>
    </source>
</evidence>
<dbReference type="FunFam" id="3.40.1160.10:FF:000046">
    <property type="entry name" value="N-acetylglutamate kinase / N-acetylglutamate synthase"/>
    <property type="match status" value="1"/>
</dbReference>
<evidence type="ECO:0000259" key="10">
    <source>
        <dbReference type="PROSITE" id="PS51731"/>
    </source>
</evidence>
<keyword evidence="5" id="KW-0808">Transferase</keyword>
<keyword evidence="12" id="KW-1185">Reference proteome</keyword>
<dbReference type="GO" id="GO:0005759">
    <property type="term" value="C:mitochondrial matrix"/>
    <property type="evidence" value="ECO:0007669"/>
    <property type="project" value="TreeGrafter"/>
</dbReference>
<dbReference type="PANTHER" id="PTHR23342">
    <property type="entry name" value="N-ACETYLGLUTAMATE SYNTHASE"/>
    <property type="match status" value="1"/>
</dbReference>
<evidence type="ECO:0000256" key="5">
    <source>
        <dbReference type="ARBA" id="ARBA00022679"/>
    </source>
</evidence>
<evidence type="ECO:0000313" key="12">
    <source>
        <dbReference type="Proteomes" id="UP000775872"/>
    </source>
</evidence>
<keyword evidence="3" id="KW-0055">Arginine biosynthesis</keyword>
<dbReference type="EMBL" id="CABFOC020000011">
    <property type="protein sequence ID" value="CAH0045180.1"/>
    <property type="molecule type" value="Genomic_DNA"/>
</dbReference>
<dbReference type="InterPro" id="IPR001048">
    <property type="entry name" value="Asp/Glu/Uridylate_kinase"/>
</dbReference>
<proteinExistence type="predicted"/>
<dbReference type="NCBIfam" id="TIGR00761">
    <property type="entry name" value="argB"/>
    <property type="match status" value="1"/>
</dbReference>
<keyword evidence="4" id="KW-0028">Amino-acid biosynthesis</keyword>
<evidence type="ECO:0000256" key="4">
    <source>
        <dbReference type="ARBA" id="ARBA00022605"/>
    </source>
</evidence>
<dbReference type="CDD" id="cd04263">
    <property type="entry name" value="DUF619-NAGK-FABP"/>
    <property type="match status" value="1"/>
</dbReference>
<dbReference type="InterPro" id="IPR004662">
    <property type="entry name" value="AcgluKinase_fam"/>
</dbReference>
<protein>
    <recommendedName>
        <fullName evidence="2">acetylglutamate kinase</fullName>
        <ecNumber evidence="2">2.7.2.8</ecNumber>
    </recommendedName>
</protein>
<gene>
    <name evidence="11" type="ORF">CSOL1703_00010925</name>
</gene>
<comment type="caution">
    <text evidence="11">The sequence shown here is derived from an EMBL/GenBank/DDBJ whole genome shotgun (WGS) entry which is preliminary data.</text>
</comment>
<comment type="catalytic activity">
    <reaction evidence="9">
        <text>N-acetyl-L-glutamate + ATP = N-acetyl-L-glutamyl 5-phosphate + ADP</text>
        <dbReference type="Rhea" id="RHEA:14629"/>
        <dbReference type="ChEBI" id="CHEBI:30616"/>
        <dbReference type="ChEBI" id="CHEBI:44337"/>
        <dbReference type="ChEBI" id="CHEBI:57936"/>
        <dbReference type="ChEBI" id="CHEBI:456216"/>
        <dbReference type="EC" id="2.7.2.8"/>
    </reaction>
</comment>
<dbReference type="InterPro" id="IPR006855">
    <property type="entry name" value="Vertebrate-like_GNAT_dom"/>
</dbReference>
<dbReference type="Pfam" id="PF00696">
    <property type="entry name" value="AA_kinase"/>
    <property type="match status" value="1"/>
</dbReference>
<dbReference type="InterPro" id="IPR011242">
    <property type="entry name" value="ArgB_GNAT"/>
</dbReference>
<evidence type="ECO:0000256" key="8">
    <source>
        <dbReference type="ARBA" id="ARBA00022840"/>
    </source>
</evidence>
<dbReference type="Pfam" id="PF04768">
    <property type="entry name" value="NAT"/>
    <property type="match status" value="1"/>
</dbReference>
<name>A0A9N9YYF2_9HYPO</name>
<sequence>MLSAAIRAGARRVAPRAVSRAVAPITATTTTTTKAFSTSARVLSASLPNRDRLREIITQTVSSIGSKRESQQWLKLFTSVESQKFAVIKVGGAILEPEFLDDLCRSLLFLYELGLYPVVVHGAGPQLNKLLEDAGVEPQFEEGIRVTDAKTLGIARKLFLEENLRFTNRLDELGVATRTISGAFVADYLDKDKWKYVGKITRVNKDAIEKSIEAGYIPILTSMAESEDGHLLNVNADVAASALAQALEPLKVVYLAEKGGLFDGDGEKISQINLDEEFDGLMAQPWVRYGTRLKIKEIRNLLLSLPRTSSVAIIHPSDLQKELFTDVGGGTLIRRGSRLSQAKSISDFPDVGKLKEALLRGKATLDAEAAVDRFIDLLKEKPFTAYYDDAMQCLAIVMPKSEDRAVATLITLSITKTGWLSNIAENVFTVIKRDHPTLVWSVSEEDENLTWFFEKADGSFNKNGNVLFYYGLDLRSDALVPAYNDFVAHGRTVVGDADLEARLR</sequence>
<keyword evidence="7" id="KW-0418">Kinase</keyword>
<keyword evidence="8" id="KW-0067">ATP-binding</keyword>
<reference evidence="11 12" key="2">
    <citation type="submission" date="2021-10" db="EMBL/GenBank/DDBJ databases">
        <authorList>
            <person name="Piombo E."/>
        </authorList>
    </citation>
    <scope>NUCLEOTIDE SEQUENCE [LARGE SCALE GENOMIC DNA]</scope>
</reference>